<gene>
    <name evidence="2" type="ORF">HN018_25040</name>
</gene>
<dbReference type="SUPFAM" id="SSF69047">
    <property type="entry name" value="Hypothetical protein YjbJ"/>
    <property type="match status" value="1"/>
</dbReference>
<dbReference type="KEGG" id="lck:HN018_25040"/>
<dbReference type="Gene3D" id="1.10.1470.10">
    <property type="entry name" value="YjbJ"/>
    <property type="match status" value="1"/>
</dbReference>
<keyword evidence="2" id="KW-0614">Plasmid</keyword>
<proteinExistence type="predicted"/>
<name>A0A6M8HYZ9_9PROT</name>
<accession>A0A6M8HYZ9</accession>
<dbReference type="EMBL" id="CP053710">
    <property type="protein sequence ID" value="QKE93447.1"/>
    <property type="molecule type" value="Genomic_DNA"/>
</dbReference>
<keyword evidence="3" id="KW-1185">Reference proteome</keyword>
<organism evidence="2 3">
    <name type="scientific">Lichenicola cladoniae</name>
    <dbReference type="NCBI Taxonomy" id="1484109"/>
    <lineage>
        <taxon>Bacteria</taxon>
        <taxon>Pseudomonadati</taxon>
        <taxon>Pseudomonadota</taxon>
        <taxon>Alphaproteobacteria</taxon>
        <taxon>Acetobacterales</taxon>
        <taxon>Acetobacteraceae</taxon>
        <taxon>Lichenicola</taxon>
    </lineage>
</organism>
<dbReference type="RefSeq" id="WP_171837120.1">
    <property type="nucleotide sequence ID" value="NZ_CP053710.1"/>
</dbReference>
<reference evidence="2 3" key="1">
    <citation type="journal article" date="2014" name="World J. Microbiol. Biotechnol.">
        <title>Biodiversity and physiological characteristics of Antarctic and Arctic lichens-associated bacteria.</title>
        <authorList>
            <person name="Lee Y.M."/>
            <person name="Kim E.H."/>
            <person name="Lee H.K."/>
            <person name="Hong S.G."/>
        </authorList>
    </citation>
    <scope>NUCLEOTIDE SEQUENCE [LARGE SCALE GENOMIC DNA]</scope>
    <source>
        <strain evidence="2 3">PAMC 26569</strain>
        <plasmid evidence="2">unnamed2</plasmid>
    </source>
</reference>
<evidence type="ECO:0000313" key="3">
    <source>
        <dbReference type="Proteomes" id="UP000500767"/>
    </source>
</evidence>
<evidence type="ECO:0000256" key="1">
    <source>
        <dbReference type="SAM" id="MobiDB-lite"/>
    </source>
</evidence>
<feature type="compositionally biased region" description="Basic and acidic residues" evidence="1">
    <location>
        <begin position="1"/>
        <end position="14"/>
    </location>
</feature>
<evidence type="ECO:0000313" key="2">
    <source>
        <dbReference type="EMBL" id="QKE93447.1"/>
    </source>
</evidence>
<sequence length="56" mass="6100">MNERKQSGAAKKIEGSITEALGKLTGDQMTEDRGAARKLEGEADQRAATDKQHDKK</sequence>
<dbReference type="Proteomes" id="UP000500767">
    <property type="component" value="Plasmid unnamed2"/>
</dbReference>
<geneLocation type="plasmid" evidence="2 3">
    <name>unnamed2</name>
</geneLocation>
<dbReference type="AlphaFoldDB" id="A0A6M8HYZ9"/>
<feature type="region of interest" description="Disordered" evidence="1">
    <location>
        <begin position="1"/>
        <end position="56"/>
    </location>
</feature>
<protein>
    <submittedName>
        <fullName evidence="2">CsbD family protein</fullName>
    </submittedName>
</protein>
<feature type="compositionally biased region" description="Basic and acidic residues" evidence="1">
    <location>
        <begin position="30"/>
        <end position="56"/>
    </location>
</feature>
<dbReference type="InterPro" id="IPR036629">
    <property type="entry name" value="YjbJ_sf"/>
</dbReference>